<dbReference type="Pfam" id="PF05258">
    <property type="entry name" value="DciA"/>
    <property type="match status" value="1"/>
</dbReference>
<dbReference type="KEGG" id="lrug:AB8B22_00020"/>
<dbReference type="InterPro" id="IPR007922">
    <property type="entry name" value="DciA-like"/>
</dbReference>
<sequence length="357" mass="42908">MEDKVNKLGNLAKYIHDKKKISFFNNEKYILEKIKKNWEIFVGGPIFERSEPKSLFQKILTVNLTDATVYHTFLLHKNVVKDRINKFLGEDVVGNIEIHKVNYKIKREILDELIENEENFGTLKVGEMLREHEVTKRRWGNNKKKVFTKKFTKKGKIDINKVILPKEIIDKIHKAMTENPNRDKKLSERLERILIKMEKRRICLKELGYAECKMCKSLFKPMKDEKICFECEMAKKNKIFESMLRLIQEKPFTGERQALKIIKTDKKTYYKAREVLAQQIYNELLYFCIEKNKEIGNNEEYSFEIRNEAKKEMEDMIKNYIDCKIGSDNKEVFKIERKRILSKLKKDVEFRMKYRYR</sequence>
<proteinExistence type="predicted"/>
<dbReference type="AlphaFoldDB" id="A0AB39VGF3"/>
<name>A0AB39VGF3_9FUSO</name>
<gene>
    <name evidence="1" type="ORF">AB8B22_00020</name>
</gene>
<dbReference type="RefSeq" id="WP_369711085.1">
    <property type="nucleotide sequence ID" value="NZ_CP165644.1"/>
</dbReference>
<organism evidence="1">
    <name type="scientific">Leptotrichia rugosa</name>
    <dbReference type="NCBI Taxonomy" id="3239302"/>
    <lineage>
        <taxon>Bacteria</taxon>
        <taxon>Fusobacteriati</taxon>
        <taxon>Fusobacteriota</taxon>
        <taxon>Fusobacteriia</taxon>
        <taxon>Fusobacteriales</taxon>
        <taxon>Leptotrichiaceae</taxon>
        <taxon>Leptotrichia</taxon>
    </lineage>
</organism>
<dbReference type="EMBL" id="CP165644">
    <property type="protein sequence ID" value="XDU66832.1"/>
    <property type="molecule type" value="Genomic_DNA"/>
</dbReference>
<accession>A0AB39VGF3</accession>
<protein>
    <submittedName>
        <fullName evidence="1">DciA family protein</fullName>
    </submittedName>
</protein>
<evidence type="ECO:0000313" key="1">
    <source>
        <dbReference type="EMBL" id="XDU66832.1"/>
    </source>
</evidence>
<reference evidence="1" key="1">
    <citation type="submission" date="2024-07" db="EMBL/GenBank/DDBJ databases">
        <authorList>
            <person name="Li X.-J."/>
            <person name="Wang X."/>
        </authorList>
    </citation>
    <scope>NUCLEOTIDE SEQUENCE</scope>
    <source>
        <strain evidence="1">HSP-334</strain>
    </source>
</reference>